<feature type="domain" description="DNA-directed DNA polymerase family A palm" evidence="15">
    <location>
        <begin position="629"/>
        <end position="834"/>
    </location>
</feature>
<keyword evidence="17" id="KW-1185">Reference proteome</keyword>
<dbReference type="InterPro" id="IPR008918">
    <property type="entry name" value="HhH2"/>
</dbReference>
<dbReference type="InterPro" id="IPR012337">
    <property type="entry name" value="RNaseH-like_sf"/>
</dbReference>
<evidence type="ECO:0000256" key="8">
    <source>
        <dbReference type="ARBA" id="ARBA00022932"/>
    </source>
</evidence>
<dbReference type="Gene3D" id="1.20.1060.10">
    <property type="entry name" value="Taq DNA Polymerase, Chain T, domain 4"/>
    <property type="match status" value="1"/>
</dbReference>
<dbReference type="Pfam" id="PF00476">
    <property type="entry name" value="DNA_pol_A"/>
    <property type="match status" value="1"/>
</dbReference>
<evidence type="ECO:0000256" key="7">
    <source>
        <dbReference type="ARBA" id="ARBA00022763"/>
    </source>
</evidence>
<comment type="similarity">
    <text evidence="1 13">Belongs to the DNA polymerase type-A family.</text>
</comment>
<evidence type="ECO:0000256" key="13">
    <source>
        <dbReference type="RuleBase" id="RU004460"/>
    </source>
</evidence>
<dbReference type="GO" id="GO:0006302">
    <property type="term" value="P:double-strand break repair"/>
    <property type="evidence" value="ECO:0007669"/>
    <property type="project" value="TreeGrafter"/>
</dbReference>
<evidence type="ECO:0000256" key="4">
    <source>
        <dbReference type="ARBA" id="ARBA00022679"/>
    </source>
</evidence>
<keyword evidence="7 13" id="KW-0227">DNA damage</keyword>
<dbReference type="FunFam" id="1.10.150.20:FF:000002">
    <property type="entry name" value="DNA polymerase I"/>
    <property type="match status" value="1"/>
</dbReference>
<proteinExistence type="inferred from homology"/>
<dbReference type="CDD" id="cd09898">
    <property type="entry name" value="H3TH_53EXO"/>
    <property type="match status" value="1"/>
</dbReference>
<evidence type="ECO:0000313" key="17">
    <source>
        <dbReference type="Proteomes" id="UP000183028"/>
    </source>
</evidence>
<dbReference type="NCBIfam" id="NF004397">
    <property type="entry name" value="PRK05755.1"/>
    <property type="match status" value="1"/>
</dbReference>
<evidence type="ECO:0000256" key="5">
    <source>
        <dbReference type="ARBA" id="ARBA00022695"/>
    </source>
</evidence>
<organism evidence="16 17">
    <name type="scientific">Sharpea azabuensis</name>
    <dbReference type="NCBI Taxonomy" id="322505"/>
    <lineage>
        <taxon>Bacteria</taxon>
        <taxon>Bacillati</taxon>
        <taxon>Bacillota</taxon>
        <taxon>Erysipelotrichia</taxon>
        <taxon>Erysipelotrichales</taxon>
        <taxon>Coprobacillaceae</taxon>
        <taxon>Sharpea</taxon>
    </lineage>
</organism>
<accession>A0A1H6UDB6</accession>
<dbReference type="InterPro" id="IPR029060">
    <property type="entry name" value="PIN-like_dom_sf"/>
</dbReference>
<dbReference type="InterPro" id="IPR043502">
    <property type="entry name" value="DNA/RNA_pol_sf"/>
</dbReference>
<dbReference type="InterPro" id="IPR036397">
    <property type="entry name" value="RNaseH_sf"/>
</dbReference>
<dbReference type="PROSITE" id="PS00447">
    <property type="entry name" value="DNA_POLYMERASE_A"/>
    <property type="match status" value="1"/>
</dbReference>
<dbReference type="Pfam" id="PF22619">
    <property type="entry name" value="DNA_polI_exo1"/>
    <property type="match status" value="1"/>
</dbReference>
<dbReference type="SUPFAM" id="SSF56672">
    <property type="entry name" value="DNA/RNA polymerases"/>
    <property type="match status" value="1"/>
</dbReference>
<dbReference type="SUPFAM" id="SSF47807">
    <property type="entry name" value="5' to 3' exonuclease, C-terminal subdomain"/>
    <property type="match status" value="1"/>
</dbReference>
<evidence type="ECO:0000256" key="12">
    <source>
        <dbReference type="NCBIfam" id="TIGR00593"/>
    </source>
</evidence>
<dbReference type="RefSeq" id="WP_074732255.1">
    <property type="nucleotide sequence ID" value="NZ_FNYK01000033.1"/>
</dbReference>
<dbReference type="Gene3D" id="3.30.420.10">
    <property type="entry name" value="Ribonuclease H-like superfamily/Ribonuclease H"/>
    <property type="match status" value="1"/>
</dbReference>
<evidence type="ECO:0000256" key="1">
    <source>
        <dbReference type="ARBA" id="ARBA00007705"/>
    </source>
</evidence>
<keyword evidence="5 13" id="KW-0548">Nucleotidyltransferase</keyword>
<name>A0A1H6UDB6_9FIRM</name>
<dbReference type="InterPro" id="IPR002421">
    <property type="entry name" value="5-3_exonuclease"/>
</dbReference>
<reference evidence="17" key="1">
    <citation type="submission" date="2016-10" db="EMBL/GenBank/DDBJ databases">
        <authorList>
            <person name="Varghese N."/>
        </authorList>
    </citation>
    <scope>NUCLEOTIDE SEQUENCE [LARGE SCALE GENOMIC DNA]</scope>
    <source>
        <strain evidence="17">DSM 20406</strain>
    </source>
</reference>
<dbReference type="GO" id="GO:0003887">
    <property type="term" value="F:DNA-directed DNA polymerase activity"/>
    <property type="evidence" value="ECO:0007669"/>
    <property type="project" value="UniProtKB-UniRule"/>
</dbReference>
<dbReference type="SUPFAM" id="SSF53098">
    <property type="entry name" value="Ribonuclease H-like"/>
    <property type="match status" value="1"/>
</dbReference>
<dbReference type="PANTHER" id="PTHR10133">
    <property type="entry name" value="DNA POLYMERASE I"/>
    <property type="match status" value="1"/>
</dbReference>
<dbReference type="OrthoDB" id="9806424at2"/>
<dbReference type="CDD" id="cd08637">
    <property type="entry name" value="DNA_pol_A_pol_I_C"/>
    <property type="match status" value="1"/>
</dbReference>
<dbReference type="Pfam" id="PF01367">
    <property type="entry name" value="5_3_exonuc"/>
    <property type="match status" value="1"/>
</dbReference>
<dbReference type="InterPro" id="IPR020046">
    <property type="entry name" value="5-3_exonucl_a-hlix_arch_N"/>
</dbReference>
<dbReference type="InterPro" id="IPR020045">
    <property type="entry name" value="DNA_polI_H3TH"/>
</dbReference>
<dbReference type="PRINTS" id="PR00868">
    <property type="entry name" value="DNAPOLI"/>
</dbReference>
<dbReference type="FunFam" id="1.20.1060.10:FF:000001">
    <property type="entry name" value="DNA polymerase I"/>
    <property type="match status" value="1"/>
</dbReference>
<dbReference type="Gene3D" id="3.40.50.1010">
    <property type="entry name" value="5'-nuclease"/>
    <property type="match status" value="1"/>
</dbReference>
<comment type="function">
    <text evidence="13">In addition to polymerase activity, this DNA polymerase exhibits 5'-3' exonuclease activity.</text>
</comment>
<dbReference type="CDD" id="cd06140">
    <property type="entry name" value="DNA_polA_I_Bacillus_like_exo"/>
    <property type="match status" value="1"/>
</dbReference>
<keyword evidence="6 13" id="KW-0235">DNA replication</keyword>
<evidence type="ECO:0000256" key="9">
    <source>
        <dbReference type="ARBA" id="ARBA00023125"/>
    </source>
</evidence>
<dbReference type="SMART" id="SM00482">
    <property type="entry name" value="POLAc"/>
    <property type="match status" value="1"/>
</dbReference>
<evidence type="ECO:0000256" key="2">
    <source>
        <dbReference type="ARBA" id="ARBA00012417"/>
    </source>
</evidence>
<dbReference type="Gene3D" id="3.30.70.370">
    <property type="match status" value="1"/>
</dbReference>
<dbReference type="NCBIfam" id="TIGR00593">
    <property type="entry name" value="pola"/>
    <property type="match status" value="1"/>
</dbReference>
<evidence type="ECO:0000256" key="11">
    <source>
        <dbReference type="ARBA" id="ARBA00049244"/>
    </source>
</evidence>
<dbReference type="InterPro" id="IPR019760">
    <property type="entry name" value="DNA-dir_DNA_pol_A_CS"/>
</dbReference>
<keyword evidence="4 13" id="KW-0808">Transferase</keyword>
<dbReference type="EC" id="2.7.7.7" evidence="2 12"/>
<feature type="domain" description="5'-3' exonuclease" evidence="14">
    <location>
        <begin position="2"/>
        <end position="264"/>
    </location>
</feature>
<comment type="subunit">
    <text evidence="13">Single-chain monomer with multiple functions.</text>
</comment>
<dbReference type="Pfam" id="PF02739">
    <property type="entry name" value="5_3_exonuc_N"/>
    <property type="match status" value="1"/>
</dbReference>
<dbReference type="Gene3D" id="1.10.150.20">
    <property type="entry name" value="5' to 3' exonuclease, C-terminal subdomain"/>
    <property type="match status" value="2"/>
</dbReference>
<keyword evidence="8 13" id="KW-0239">DNA-directed DNA polymerase</keyword>
<dbReference type="InterPro" id="IPR018320">
    <property type="entry name" value="DNA_polymerase_1"/>
</dbReference>
<dbReference type="EMBL" id="FNYK01000033">
    <property type="protein sequence ID" value="SEI90388.1"/>
    <property type="molecule type" value="Genomic_DNA"/>
</dbReference>
<protein>
    <recommendedName>
        <fullName evidence="3 12">DNA polymerase I</fullName>
        <ecNumber evidence="2 12">2.7.7.7</ecNumber>
    </recommendedName>
</protein>
<keyword evidence="9 13" id="KW-0238">DNA-binding</keyword>
<evidence type="ECO:0000259" key="14">
    <source>
        <dbReference type="SMART" id="SM00475"/>
    </source>
</evidence>
<dbReference type="InterPro" id="IPR002298">
    <property type="entry name" value="DNA_polymerase_A"/>
</dbReference>
<evidence type="ECO:0000256" key="10">
    <source>
        <dbReference type="ARBA" id="ARBA00023204"/>
    </source>
</evidence>
<evidence type="ECO:0000256" key="3">
    <source>
        <dbReference type="ARBA" id="ARBA00020311"/>
    </source>
</evidence>
<comment type="catalytic activity">
    <reaction evidence="11 13">
        <text>DNA(n) + a 2'-deoxyribonucleoside 5'-triphosphate = DNA(n+1) + diphosphate</text>
        <dbReference type="Rhea" id="RHEA:22508"/>
        <dbReference type="Rhea" id="RHEA-COMP:17339"/>
        <dbReference type="Rhea" id="RHEA-COMP:17340"/>
        <dbReference type="ChEBI" id="CHEBI:33019"/>
        <dbReference type="ChEBI" id="CHEBI:61560"/>
        <dbReference type="ChEBI" id="CHEBI:173112"/>
        <dbReference type="EC" id="2.7.7.7"/>
    </reaction>
</comment>
<dbReference type="PANTHER" id="PTHR10133:SF27">
    <property type="entry name" value="DNA POLYMERASE NU"/>
    <property type="match status" value="1"/>
</dbReference>
<keyword evidence="13" id="KW-0269">Exonuclease</keyword>
<dbReference type="AlphaFoldDB" id="A0A1H6UDB6"/>
<dbReference type="STRING" id="322505.SAMN04487836_1196"/>
<evidence type="ECO:0000256" key="6">
    <source>
        <dbReference type="ARBA" id="ARBA00022705"/>
    </source>
</evidence>
<keyword evidence="13" id="KW-0540">Nuclease</keyword>
<dbReference type="SMART" id="SM00475">
    <property type="entry name" value="53EXOc"/>
    <property type="match status" value="1"/>
</dbReference>
<dbReference type="eggNOG" id="COG0749">
    <property type="taxonomic scope" value="Bacteria"/>
</dbReference>
<sequence>MEQLILIDGNSLLFKAFYATGYMGNYMINKDGIPTNGIFGFARMIDRILADNPSNYVLVAFDYGKHTFRNDLLDSYKATRTKTPDELIPQFAMAREYLTAHNIPYYELEGYEGDDIIGTLASFGEANNLQVAIYTGDKDAFQLVSDQTTVYRTVKGVTGIDVYDKAALKEKWDIEPDQVRDLLGLMGDSADNIPGIKGVGEKTALKLIHQYGSIEGINEHKDEIKGKLGEKVRDGIDNAIMSKKVATILRDIPMDVTLDIAHYDGFDFNTLKAFYQKYDMHSLLKGLEINTEQKEEKPLTYEIVKTLPSINKESAVYVNIFDENYHKSDILGFGIYNDEASYYISFEDALKDVHFLSYMKDEKKKKDGFAIKGAILACAWHDIEVKGYDFDLSLATYVLTPGVKENMKDVSEYYDYHGVRYEEEVYGKGAKRHVPEVDEVARDTLEKAKAIYELKDVAIKKLKDEEQYHLYEEIEMPVTYILADMEYQGAKVDRDVLVSMDQQFDQEIEELEQEIYKLAGEEFKISSPKQLGDILFEKLGLKSGKKTKTGYSTSQDILEKISDQHPIVPLVLEYRQKTKLSSTYLKGLQEQIFDDGKIHTIYKQTLTQTGRLSSVDPNLQNIPVRSEEGKKIRKAFVSEHGYLVSFDYSQIELRILAHLAHVTRLIEAFKAGKDIHAHTAALVFGVPDEEVTSLQRRQAKTINFGIIYGMSEFRLSRQNNMTLDEARLFIAKYFETYPEIKTYMDQVVKDCEETGYVSTVANRKRYIPTIHDKNFMVREQAKRFAMNAPIQGSGADIMKLAMIAVDQAIKEHHFKSKIILQIHDELIFDVYEDEVETFMQVVKEAMESCFKLDVPLLVEGNYARNWADLK</sequence>
<dbReference type="InterPro" id="IPR001098">
    <property type="entry name" value="DNA-dir_DNA_pol_A_palm_dom"/>
</dbReference>
<dbReference type="GO" id="GO:0008409">
    <property type="term" value="F:5'-3' exonuclease activity"/>
    <property type="evidence" value="ECO:0007669"/>
    <property type="project" value="UniProtKB-UniRule"/>
</dbReference>
<dbReference type="InterPro" id="IPR054690">
    <property type="entry name" value="DNA_polI_exonuclease"/>
</dbReference>
<dbReference type="GO" id="GO:0006261">
    <property type="term" value="P:DNA-templated DNA replication"/>
    <property type="evidence" value="ECO:0007669"/>
    <property type="project" value="UniProtKB-UniRule"/>
</dbReference>
<dbReference type="Proteomes" id="UP000183028">
    <property type="component" value="Unassembled WGS sequence"/>
</dbReference>
<keyword evidence="10 13" id="KW-0234">DNA repair</keyword>
<evidence type="ECO:0000259" key="15">
    <source>
        <dbReference type="SMART" id="SM00482"/>
    </source>
</evidence>
<dbReference type="InterPro" id="IPR036279">
    <property type="entry name" value="5-3_exonuclease_C_sf"/>
</dbReference>
<dbReference type="GO" id="GO:0003677">
    <property type="term" value="F:DNA binding"/>
    <property type="evidence" value="ECO:0007669"/>
    <property type="project" value="UniProtKB-UniRule"/>
</dbReference>
<evidence type="ECO:0000313" key="16">
    <source>
        <dbReference type="EMBL" id="SEI90388.1"/>
    </source>
</evidence>
<gene>
    <name evidence="13" type="primary">polA</name>
    <name evidence="16" type="ORF">SAMN04487834_103310</name>
</gene>
<dbReference type="CDD" id="cd09859">
    <property type="entry name" value="PIN_53EXO"/>
    <property type="match status" value="1"/>
</dbReference>
<dbReference type="SUPFAM" id="SSF88723">
    <property type="entry name" value="PIN domain-like"/>
    <property type="match status" value="1"/>
</dbReference>
<dbReference type="SMART" id="SM00279">
    <property type="entry name" value="HhH2"/>
    <property type="match status" value="1"/>
</dbReference>
<keyword evidence="13" id="KW-0378">Hydrolase</keyword>
<dbReference type="FunFam" id="1.10.150.20:FF:000003">
    <property type="entry name" value="DNA polymerase I"/>
    <property type="match status" value="1"/>
</dbReference>